<feature type="transmembrane region" description="Helical" evidence="12">
    <location>
        <begin position="718"/>
        <end position="739"/>
    </location>
</feature>
<protein>
    <submittedName>
        <fullName evidence="14">Copper-exporting P-type ATPase B</fullName>
    </submittedName>
</protein>
<keyword evidence="4 12" id="KW-0812">Transmembrane</keyword>
<dbReference type="InterPro" id="IPR036412">
    <property type="entry name" value="HAD-like_sf"/>
</dbReference>
<evidence type="ECO:0000256" key="9">
    <source>
        <dbReference type="ARBA" id="ARBA00022967"/>
    </source>
</evidence>
<name>A0A915WSP5_9ARCH</name>
<feature type="transmembrane region" description="Helical" evidence="12">
    <location>
        <begin position="651"/>
        <end position="668"/>
    </location>
</feature>
<dbReference type="Gene3D" id="1.20.1110.10">
    <property type="entry name" value="Calcium-transporting ATPase, transmembrane domain"/>
    <property type="match status" value="1"/>
</dbReference>
<dbReference type="FunFam" id="2.70.150.10:FF:000042">
    <property type="entry name" value="Plasma membrane ATPase"/>
    <property type="match status" value="1"/>
</dbReference>
<evidence type="ECO:0000256" key="7">
    <source>
        <dbReference type="ARBA" id="ARBA00022840"/>
    </source>
</evidence>
<feature type="transmembrane region" description="Helical" evidence="12">
    <location>
        <begin position="781"/>
        <end position="798"/>
    </location>
</feature>
<dbReference type="InterPro" id="IPR023214">
    <property type="entry name" value="HAD_sf"/>
</dbReference>
<dbReference type="PRINTS" id="PR00119">
    <property type="entry name" value="CATATPASE"/>
</dbReference>
<dbReference type="GO" id="GO:0016020">
    <property type="term" value="C:membrane"/>
    <property type="evidence" value="ECO:0007669"/>
    <property type="project" value="UniProtKB-SubCell"/>
</dbReference>
<feature type="transmembrane region" description="Helical" evidence="12">
    <location>
        <begin position="226"/>
        <end position="248"/>
    </location>
</feature>
<dbReference type="GeneID" id="74568213"/>
<dbReference type="SFLD" id="SFLDS00003">
    <property type="entry name" value="Haloacid_Dehalogenase"/>
    <property type="match status" value="1"/>
</dbReference>
<dbReference type="Pfam" id="PF00690">
    <property type="entry name" value="Cation_ATPase_N"/>
    <property type="match status" value="1"/>
</dbReference>
<dbReference type="Gene3D" id="3.40.50.1000">
    <property type="entry name" value="HAD superfamily/HAD-like"/>
    <property type="match status" value="1"/>
</dbReference>
<dbReference type="AlphaFoldDB" id="A0A915WSP5"/>
<evidence type="ECO:0000256" key="8">
    <source>
        <dbReference type="ARBA" id="ARBA00022842"/>
    </source>
</evidence>
<dbReference type="GO" id="GO:0120029">
    <property type="term" value="P:proton export across plasma membrane"/>
    <property type="evidence" value="ECO:0007669"/>
    <property type="project" value="InterPro"/>
</dbReference>
<evidence type="ECO:0000256" key="4">
    <source>
        <dbReference type="ARBA" id="ARBA00022692"/>
    </source>
</evidence>
<dbReference type="SFLD" id="SFLDF00027">
    <property type="entry name" value="p-type_atpase"/>
    <property type="match status" value="1"/>
</dbReference>
<keyword evidence="5" id="KW-0479">Metal-binding</keyword>
<evidence type="ECO:0000313" key="15">
    <source>
        <dbReference type="Proteomes" id="UP001055553"/>
    </source>
</evidence>
<feature type="domain" description="Cation-transporting P-type ATPase N-terminal" evidence="13">
    <location>
        <begin position="2"/>
        <end position="75"/>
    </location>
</feature>
<feature type="transmembrane region" description="Helical" evidence="12">
    <location>
        <begin position="689"/>
        <end position="712"/>
    </location>
</feature>
<dbReference type="NCBIfam" id="TIGR01494">
    <property type="entry name" value="ATPase_P-type"/>
    <property type="match status" value="3"/>
</dbReference>
<dbReference type="InterPro" id="IPR008250">
    <property type="entry name" value="ATPase_P-typ_transduc_dom_A_sf"/>
</dbReference>
<organism evidence="14 15">
    <name type="scientific">Nanobdella aerobiophila</name>
    <dbReference type="NCBI Taxonomy" id="2586965"/>
    <lineage>
        <taxon>Archaea</taxon>
        <taxon>Nanobdellota</taxon>
        <taxon>Nanobdellia</taxon>
        <taxon>Nanobdellales</taxon>
        <taxon>Nanobdellaceae</taxon>
        <taxon>Nanobdella</taxon>
    </lineage>
</organism>
<dbReference type="KEGG" id="naer:MJ1_0262"/>
<dbReference type="FunFam" id="3.40.50.1000:FF:000211">
    <property type="entry name" value="Plasma membrane ATPase"/>
    <property type="match status" value="1"/>
</dbReference>
<dbReference type="GO" id="GO:0008553">
    <property type="term" value="F:P-type proton-exporting transporter activity"/>
    <property type="evidence" value="ECO:0007669"/>
    <property type="project" value="InterPro"/>
</dbReference>
<dbReference type="RefSeq" id="WP_258393464.1">
    <property type="nucleotide sequence ID" value="NZ_AP019769.1"/>
</dbReference>
<evidence type="ECO:0000256" key="11">
    <source>
        <dbReference type="ARBA" id="ARBA00023136"/>
    </source>
</evidence>
<dbReference type="Gene3D" id="2.70.150.10">
    <property type="entry name" value="Calcium-transporting ATPase, cytoplasmic transduction domain A"/>
    <property type="match status" value="1"/>
</dbReference>
<keyword evidence="10 12" id="KW-1133">Transmembrane helix</keyword>
<keyword evidence="8" id="KW-0460">Magnesium</keyword>
<dbReference type="InterPro" id="IPR001757">
    <property type="entry name" value="P_typ_ATPase"/>
</dbReference>
<dbReference type="GO" id="GO:0016887">
    <property type="term" value="F:ATP hydrolysis activity"/>
    <property type="evidence" value="ECO:0007669"/>
    <property type="project" value="InterPro"/>
</dbReference>
<evidence type="ECO:0000256" key="6">
    <source>
        <dbReference type="ARBA" id="ARBA00022741"/>
    </source>
</evidence>
<dbReference type="SFLD" id="SFLDG00002">
    <property type="entry name" value="C1.7:_P-type_atpase_like"/>
    <property type="match status" value="1"/>
</dbReference>
<dbReference type="InterPro" id="IPR023298">
    <property type="entry name" value="ATPase_P-typ_TM_dom_sf"/>
</dbReference>
<dbReference type="EMBL" id="AP019769">
    <property type="protein sequence ID" value="BBL45432.1"/>
    <property type="molecule type" value="Genomic_DNA"/>
</dbReference>
<dbReference type="Proteomes" id="UP001055553">
    <property type="component" value="Chromosome"/>
</dbReference>
<gene>
    <name evidence="14" type="ORF">MJ1_0262</name>
</gene>
<keyword evidence="11 12" id="KW-0472">Membrane</keyword>
<dbReference type="InterPro" id="IPR004014">
    <property type="entry name" value="ATPase_P-typ_cation-transptr_N"/>
</dbReference>
<dbReference type="Gene3D" id="3.40.1110.10">
    <property type="entry name" value="Calcium-transporting ATPase, cytoplasmic domain N"/>
    <property type="match status" value="1"/>
</dbReference>
<feature type="transmembrane region" description="Helical" evidence="12">
    <location>
        <begin position="254"/>
        <end position="275"/>
    </location>
</feature>
<reference evidence="15" key="1">
    <citation type="journal article" date="2022" name="Int. J. Syst. Evol. Microbiol.">
        <title>Nanobdella aerobiophila gen. nov., sp. nov., a thermoacidophilic, obligate ectosymbiotic archaeon, and proposal of Nanobdellaceae fam. nov., Nanobdellales ord. nov. and Nanobdellia class. nov.</title>
        <authorList>
            <person name="Kato S."/>
            <person name="Ogasawara A."/>
            <person name="Itoh T."/>
            <person name="Sakai H.D."/>
            <person name="Shimizu M."/>
            <person name="Yuki M."/>
            <person name="Kaneko M."/>
            <person name="Takashina T."/>
            <person name="Ohkuma M."/>
        </authorList>
    </citation>
    <scope>NUCLEOTIDE SEQUENCE [LARGE SCALE GENOMIC DNA]</scope>
    <source>
        <strain evidence="15">MJ1</strain>
    </source>
</reference>
<comment type="similarity">
    <text evidence="2">Belongs to the cation transport ATPase (P-type) (TC 3.A.3) family. Type IIIA subfamily.</text>
</comment>
<dbReference type="SUPFAM" id="SSF56784">
    <property type="entry name" value="HAD-like"/>
    <property type="match status" value="1"/>
</dbReference>
<feature type="transmembrane region" description="Helical" evidence="12">
    <location>
        <begin position="751"/>
        <end position="775"/>
    </location>
</feature>
<evidence type="ECO:0000256" key="2">
    <source>
        <dbReference type="ARBA" id="ARBA00008804"/>
    </source>
</evidence>
<evidence type="ECO:0000256" key="1">
    <source>
        <dbReference type="ARBA" id="ARBA00004141"/>
    </source>
</evidence>
<dbReference type="SUPFAM" id="SSF81665">
    <property type="entry name" value="Calcium ATPase, transmembrane domain M"/>
    <property type="match status" value="1"/>
</dbReference>
<dbReference type="PROSITE" id="PS00154">
    <property type="entry name" value="ATPASE_E1_E2"/>
    <property type="match status" value="1"/>
</dbReference>
<evidence type="ECO:0000256" key="10">
    <source>
        <dbReference type="ARBA" id="ARBA00022989"/>
    </source>
</evidence>
<dbReference type="SUPFAM" id="SSF81653">
    <property type="entry name" value="Calcium ATPase, transduction domain A"/>
    <property type="match status" value="1"/>
</dbReference>
<dbReference type="GO" id="GO:0046872">
    <property type="term" value="F:metal ion binding"/>
    <property type="evidence" value="ECO:0007669"/>
    <property type="project" value="UniProtKB-KW"/>
</dbReference>
<comment type="subcellular location">
    <subcellularLocation>
        <location evidence="1">Membrane</location>
        <topology evidence="1">Multi-pass membrane protein</topology>
    </subcellularLocation>
</comment>
<evidence type="ECO:0000256" key="12">
    <source>
        <dbReference type="SAM" id="Phobius"/>
    </source>
</evidence>
<evidence type="ECO:0000256" key="3">
    <source>
        <dbReference type="ARBA" id="ARBA00022553"/>
    </source>
</evidence>
<dbReference type="PRINTS" id="PR00120">
    <property type="entry name" value="HATPASE"/>
</dbReference>
<dbReference type="GO" id="GO:0005524">
    <property type="term" value="F:ATP binding"/>
    <property type="evidence" value="ECO:0007669"/>
    <property type="project" value="UniProtKB-KW"/>
</dbReference>
<keyword evidence="7" id="KW-0067">ATP-binding</keyword>
<dbReference type="InterPro" id="IPR006534">
    <property type="entry name" value="P-type_ATPase_IIIA"/>
</dbReference>
<feature type="transmembrane region" description="Helical" evidence="12">
    <location>
        <begin position="626"/>
        <end position="645"/>
    </location>
</feature>
<dbReference type="Pfam" id="PF00122">
    <property type="entry name" value="E1-E2_ATPase"/>
    <property type="match status" value="1"/>
</dbReference>
<keyword evidence="15" id="KW-1185">Reference proteome</keyword>
<evidence type="ECO:0000256" key="5">
    <source>
        <dbReference type="ARBA" id="ARBA00022723"/>
    </source>
</evidence>
<proteinExistence type="inferred from homology"/>
<dbReference type="NCBIfam" id="TIGR01647">
    <property type="entry name" value="ATPase-IIIA_H"/>
    <property type="match status" value="1"/>
</dbReference>
<keyword evidence="9" id="KW-1278">Translocase</keyword>
<dbReference type="SMART" id="SM00831">
    <property type="entry name" value="Cation_ATPase_N"/>
    <property type="match status" value="1"/>
</dbReference>
<keyword evidence="6" id="KW-0547">Nucleotide-binding</keyword>
<dbReference type="InterPro" id="IPR044492">
    <property type="entry name" value="P_typ_ATPase_HD_dom"/>
</dbReference>
<evidence type="ECO:0000259" key="13">
    <source>
        <dbReference type="SMART" id="SM00831"/>
    </source>
</evidence>
<sequence length="813" mass="91941">MENELFDIDKIIRELNTNIISGLSESEIQERIKKYGYNSIEEKKENNIIKLLKKFKSFTSIMLEFISILYIVVHNYLDALIVIGLLILNTLISFIHEERANKALELLKEKLQIQARVLRDNNWKLIESKYLVPGDIIRLRAGDISPADCIILDDESLNIDESVLTGESITVDKTKGNIIYSGSIIKRGESNCIVYKTGKNTYFGKTIELVSTAKPKLHIEELTMKVVISLLIIVIIFGGITIILSYLYNPSINFLLSYIIPLVISLLLFAVPVALPAMLTISMAVGSYELARKGALVTRLSSIEDAASMTTLCSDKTGTLTYNKLTITDIYPLDNYNINDVILYGSLASEISNNDPIDLAFINKLKELNINKDNYNILEFKPFDPSTRRTEAKVLYNNDVFYVSKGAVNIVINDLCKEELSLDIQNIVDQYAKKGYRTLAVAIKNNNKWIPVGLVALYDIPRKDTPELIKKLKELGIKVKMLTGDALPIAKEIGNSIGLDPNKVVSGNELRNLLKENPGKVSNLVNNSEIFAEIYPEDKYYIVKSLQDKKEIVGMTGDGVNDSPSLKQAEVGIAVYNATDVAKSAASVVLTVEGLQGIVDLIKIGRSVYQRIVTWILSKINRTIEIAIFVMVAFIINVLLFHRALYVLSPIDILLFFFIIDFQTISLSTDNEEGSNYPEKWNILKLVKYASIMGIFTFSEMMILLYIALNILKISNMHLLHTFFFIAIIFYGILMPYVFRERNRFYKSKPGRAFWISSVSGLFISSLLALFGFYIMTPINIYWYLITVIYSLFFIFFVNDNIKLLLERLGIGR</sequence>
<keyword evidence="3" id="KW-0597">Phosphoprotein</keyword>
<dbReference type="InterPro" id="IPR018303">
    <property type="entry name" value="ATPase_P-typ_P_site"/>
</dbReference>
<dbReference type="InterPro" id="IPR059000">
    <property type="entry name" value="ATPase_P-type_domA"/>
</dbReference>
<dbReference type="PANTHER" id="PTHR42861">
    <property type="entry name" value="CALCIUM-TRANSPORTING ATPASE"/>
    <property type="match status" value="1"/>
</dbReference>
<dbReference type="Pfam" id="PF00702">
    <property type="entry name" value="Hydrolase"/>
    <property type="match status" value="1"/>
</dbReference>
<evidence type="ECO:0000313" key="14">
    <source>
        <dbReference type="EMBL" id="BBL45432.1"/>
    </source>
</evidence>
<accession>A0A915WSP5</accession>
<dbReference type="InterPro" id="IPR023299">
    <property type="entry name" value="ATPase_P-typ_cyto_dom_N"/>
</dbReference>
<dbReference type="SUPFAM" id="SSF81660">
    <property type="entry name" value="Metal cation-transporting ATPase, ATP-binding domain N"/>
    <property type="match status" value="1"/>
</dbReference>